<dbReference type="EMBL" id="CP050485">
    <property type="protein sequence ID" value="QOG25805.1"/>
    <property type="molecule type" value="Genomic_DNA"/>
</dbReference>
<name>A0AAE7SYK5_ENTGA</name>
<protein>
    <submittedName>
        <fullName evidence="1">Uncharacterized protein</fullName>
    </submittedName>
</protein>
<proteinExistence type="predicted"/>
<dbReference type="RefSeq" id="WP_113849986.1">
    <property type="nucleotide sequence ID" value="NZ_CP050485.1"/>
</dbReference>
<evidence type="ECO:0000313" key="1">
    <source>
        <dbReference type="EMBL" id="QOG25805.1"/>
    </source>
</evidence>
<organism evidence="1 2">
    <name type="scientific">Enterococcus gallinarum</name>
    <dbReference type="NCBI Taxonomy" id="1353"/>
    <lineage>
        <taxon>Bacteria</taxon>
        <taxon>Bacillati</taxon>
        <taxon>Bacillota</taxon>
        <taxon>Bacilli</taxon>
        <taxon>Lactobacillales</taxon>
        <taxon>Enterococcaceae</taxon>
        <taxon>Enterococcus</taxon>
    </lineage>
</organism>
<dbReference type="AlphaFoldDB" id="A0AAE7SYK5"/>
<dbReference type="Proteomes" id="UP000516696">
    <property type="component" value="Chromosome"/>
</dbReference>
<accession>A0AAE7SYK5</accession>
<gene>
    <name evidence="1" type="ORF">EGM181_06115</name>
</gene>
<evidence type="ECO:0000313" key="2">
    <source>
        <dbReference type="Proteomes" id="UP000516696"/>
    </source>
</evidence>
<reference evidence="1 2" key="1">
    <citation type="submission" date="2020-03" db="EMBL/GenBank/DDBJ databases">
        <title>Characterization of ganglioside-mimicking enterococci.</title>
        <authorList>
            <person name="Patry R.T."/>
            <person name="Nothaft H."/>
            <person name="Bridger R."/>
            <person name="Shajahan A."/>
            <person name="Huynh S."/>
            <person name="Sanchez S."/>
            <person name="Azadi P."/>
            <person name="Cooper K."/>
            <person name="Miller W.G."/>
            <person name="Parker C.T."/>
            <person name="Wells L."/>
            <person name="Szymanski C.M."/>
        </authorList>
    </citation>
    <scope>NUCLEOTIDE SEQUENCE [LARGE SCALE GENOMIC DNA]</scope>
    <source>
        <strain evidence="1 2">EGM181</strain>
    </source>
</reference>
<sequence>MELKRSSVKKMSDGIGLFFQGIGELFAEVVSVVSKVFKQIDWTMLVKVSKDPEIKKYYAIYRRTKNSRIKKKQLKKIKAALYGDML</sequence>